<feature type="region of interest" description="Disordered" evidence="6">
    <location>
        <begin position="154"/>
        <end position="177"/>
    </location>
</feature>
<evidence type="ECO:0000256" key="1">
    <source>
        <dbReference type="ARBA" id="ARBA00004613"/>
    </source>
</evidence>
<dbReference type="Pfam" id="PF04592">
    <property type="entry name" value="SelP_N"/>
    <property type="match status" value="1"/>
</dbReference>
<feature type="compositionally biased region" description="Basic residues" evidence="6">
    <location>
        <begin position="363"/>
        <end position="372"/>
    </location>
</feature>
<feature type="compositionally biased region" description="Basic and acidic residues" evidence="6">
    <location>
        <begin position="373"/>
        <end position="394"/>
    </location>
</feature>
<evidence type="ECO:0000256" key="2">
    <source>
        <dbReference type="ARBA" id="ARBA00022525"/>
    </source>
</evidence>
<dbReference type="InterPro" id="IPR007671">
    <property type="entry name" value="Selenoprotein-P_N"/>
</dbReference>
<keyword evidence="2" id="KW-0964">Secreted</keyword>
<evidence type="ECO:0000256" key="6">
    <source>
        <dbReference type="SAM" id="MobiDB-lite"/>
    </source>
</evidence>
<sequence length="539" mass="61237">MQHLRARLTKAGFSDVSFRIILSKPSKNDTGKLDILRSYVKDIPVIQESEKIHSTWKSILESEVDHILVLDRCGQLAFQVISPWSLLNHPYVKAAILSTYNDDPCGPCNYTKNEDEASLMENSTTVETDSVTPQIQTIPEAIPTVEDEIKDDYNVTDTTPSYSNNSQPEPITLEHDNNGKTSVEMQENSTENSVDTPVHNTQNTEDLLQYDSSQENLVNNEKTEQKSMDSSVTEQTLDNTFKNNLQDISLEENELDATLSPLEGKKDGNVPIRVIMHSPHSHIRNGTVTKYEYLVLQTGNPQYHGHVESEENQDLVVPEDVKKIHLSQKSKKLTGKKYHSTKPIKSDEKGKIAGHATVEDHKHKGYKNHKKIKQNESEEIKDKKSNEESSEIKNHKGKIQRPYSETNYEESEERIVEVKNSKGKNLQNKVNMPTAGLKESGEIIEDKIDKIALQHYSSIMDTQETLETSSTEHDDKSKEQHNSEIPNINDEDSSDSHISQNIRKHGKHHHHHDSESTNHNINMINTFKNQTDTITNIKQ</sequence>
<feature type="compositionally biased region" description="Basic residues" evidence="6">
    <location>
        <begin position="502"/>
        <end position="511"/>
    </location>
</feature>
<keyword evidence="5" id="KW-0325">Glycoprotein</keyword>
<dbReference type="PANTHER" id="PTHR10105">
    <property type="entry name" value="SELENOPROTEIN P"/>
    <property type="match status" value="1"/>
</dbReference>
<evidence type="ECO:0000256" key="5">
    <source>
        <dbReference type="ARBA" id="ARBA00023180"/>
    </source>
</evidence>
<evidence type="ECO:0000313" key="9">
    <source>
        <dbReference type="Proteomes" id="UP001233999"/>
    </source>
</evidence>
<gene>
    <name evidence="8" type="ORF">L9F63_024227</name>
</gene>
<feature type="region of interest" description="Disordered" evidence="6">
    <location>
        <begin position="463"/>
        <end position="522"/>
    </location>
</feature>
<dbReference type="Proteomes" id="UP001233999">
    <property type="component" value="Unassembled WGS sequence"/>
</dbReference>
<dbReference type="GO" id="GO:0008430">
    <property type="term" value="F:selenium binding"/>
    <property type="evidence" value="ECO:0007669"/>
    <property type="project" value="InterPro"/>
</dbReference>
<dbReference type="AlphaFoldDB" id="A0AAD7ZHV4"/>
<evidence type="ECO:0000313" key="8">
    <source>
        <dbReference type="EMBL" id="KAJ9580612.1"/>
    </source>
</evidence>
<accession>A0AAD7ZHV4</accession>
<reference evidence="8" key="2">
    <citation type="submission" date="2023-05" db="EMBL/GenBank/DDBJ databases">
        <authorList>
            <person name="Fouks B."/>
        </authorList>
    </citation>
    <scope>NUCLEOTIDE SEQUENCE</scope>
    <source>
        <strain evidence="8">Stay&amp;Tobe</strain>
        <tissue evidence="8">Testes</tissue>
    </source>
</reference>
<dbReference type="PANTHER" id="PTHR10105:SF2">
    <property type="entry name" value="AGAP003297-PA"/>
    <property type="match status" value="1"/>
</dbReference>
<name>A0AAD7ZHV4_DIPPU</name>
<keyword evidence="4" id="KW-0712">Selenocysteine</keyword>
<dbReference type="GO" id="GO:0001887">
    <property type="term" value="P:selenium compound metabolic process"/>
    <property type="evidence" value="ECO:0007669"/>
    <property type="project" value="TreeGrafter"/>
</dbReference>
<feature type="compositionally biased region" description="Polar residues" evidence="6">
    <location>
        <begin position="155"/>
        <end position="169"/>
    </location>
</feature>
<comment type="subcellular location">
    <subcellularLocation>
        <location evidence="1">Secreted</location>
    </subcellularLocation>
</comment>
<feature type="compositionally biased region" description="Basic residues" evidence="6">
    <location>
        <begin position="327"/>
        <end position="342"/>
    </location>
</feature>
<organism evidence="8 9">
    <name type="scientific">Diploptera punctata</name>
    <name type="common">Pacific beetle cockroach</name>
    <dbReference type="NCBI Taxonomy" id="6984"/>
    <lineage>
        <taxon>Eukaryota</taxon>
        <taxon>Metazoa</taxon>
        <taxon>Ecdysozoa</taxon>
        <taxon>Arthropoda</taxon>
        <taxon>Hexapoda</taxon>
        <taxon>Insecta</taxon>
        <taxon>Pterygota</taxon>
        <taxon>Neoptera</taxon>
        <taxon>Polyneoptera</taxon>
        <taxon>Dictyoptera</taxon>
        <taxon>Blattodea</taxon>
        <taxon>Blaberoidea</taxon>
        <taxon>Blaberidae</taxon>
        <taxon>Diplopterinae</taxon>
        <taxon>Diploptera</taxon>
    </lineage>
</organism>
<comment type="caution">
    <text evidence="8">The sequence shown here is derived from an EMBL/GenBank/DDBJ whole genome shotgun (WGS) entry which is preliminary data.</text>
</comment>
<keyword evidence="3" id="KW-0732">Signal</keyword>
<proteinExistence type="predicted"/>
<dbReference type="EMBL" id="JASPKZ010008247">
    <property type="protein sequence ID" value="KAJ9580612.1"/>
    <property type="molecule type" value="Genomic_DNA"/>
</dbReference>
<feature type="region of interest" description="Disordered" evidence="6">
    <location>
        <begin position="327"/>
        <end position="410"/>
    </location>
</feature>
<evidence type="ECO:0000256" key="3">
    <source>
        <dbReference type="ARBA" id="ARBA00022729"/>
    </source>
</evidence>
<protein>
    <recommendedName>
        <fullName evidence="7">Selenoprotein P N-terminal domain-containing protein</fullName>
    </recommendedName>
</protein>
<dbReference type="GO" id="GO:0005576">
    <property type="term" value="C:extracellular region"/>
    <property type="evidence" value="ECO:0007669"/>
    <property type="project" value="UniProtKB-SubCell"/>
</dbReference>
<keyword evidence="9" id="KW-1185">Reference proteome</keyword>
<evidence type="ECO:0000256" key="4">
    <source>
        <dbReference type="ARBA" id="ARBA00022933"/>
    </source>
</evidence>
<feature type="compositionally biased region" description="Basic and acidic residues" evidence="6">
    <location>
        <begin position="344"/>
        <end position="362"/>
    </location>
</feature>
<reference evidence="8" key="1">
    <citation type="journal article" date="2023" name="IScience">
        <title>Live-bearing cockroach genome reveals convergent evolutionary mechanisms linked to viviparity in insects and beyond.</title>
        <authorList>
            <person name="Fouks B."/>
            <person name="Harrison M.C."/>
            <person name="Mikhailova A.A."/>
            <person name="Marchal E."/>
            <person name="English S."/>
            <person name="Carruthers M."/>
            <person name="Jennings E.C."/>
            <person name="Chiamaka E.L."/>
            <person name="Frigard R.A."/>
            <person name="Pippel M."/>
            <person name="Attardo G.M."/>
            <person name="Benoit J.B."/>
            <person name="Bornberg-Bauer E."/>
            <person name="Tobe S.S."/>
        </authorList>
    </citation>
    <scope>NUCLEOTIDE SEQUENCE</scope>
    <source>
        <strain evidence="8">Stay&amp;Tobe</strain>
    </source>
</reference>
<feature type="compositionally biased region" description="Basic and acidic residues" evidence="6">
    <location>
        <begin position="470"/>
        <end position="482"/>
    </location>
</feature>
<feature type="domain" description="Selenoprotein P N-terminal" evidence="7">
    <location>
        <begin position="1"/>
        <end position="134"/>
    </location>
</feature>
<dbReference type="InterPro" id="IPR037941">
    <property type="entry name" value="SeP"/>
</dbReference>
<evidence type="ECO:0000259" key="7">
    <source>
        <dbReference type="Pfam" id="PF04592"/>
    </source>
</evidence>